<proteinExistence type="predicted"/>
<evidence type="ECO:0000256" key="1">
    <source>
        <dbReference type="SAM" id="Phobius"/>
    </source>
</evidence>
<name>A0A1E3AC76_9FIRM</name>
<keyword evidence="1" id="KW-0812">Transmembrane</keyword>
<keyword evidence="1" id="KW-1133">Transmembrane helix</keyword>
<dbReference type="EMBL" id="MCGH01000002">
    <property type="protein sequence ID" value="ODM05776.1"/>
    <property type="molecule type" value="Genomic_DNA"/>
</dbReference>
<evidence type="ECO:0000313" key="4">
    <source>
        <dbReference type="Proteomes" id="UP000094067"/>
    </source>
</evidence>
<dbReference type="Proteomes" id="UP000094067">
    <property type="component" value="Unassembled WGS sequence"/>
</dbReference>
<evidence type="ECO:0000313" key="3">
    <source>
        <dbReference type="EMBL" id="ODM05776.1"/>
    </source>
</evidence>
<keyword evidence="1" id="KW-0472">Membrane</keyword>
<organism evidence="3 4">
    <name type="scientific">Eisenbergiella tayi</name>
    <dbReference type="NCBI Taxonomy" id="1432052"/>
    <lineage>
        <taxon>Bacteria</taxon>
        <taxon>Bacillati</taxon>
        <taxon>Bacillota</taxon>
        <taxon>Clostridia</taxon>
        <taxon>Lachnospirales</taxon>
        <taxon>Lachnospiraceae</taxon>
        <taxon>Eisenbergiella</taxon>
    </lineage>
</organism>
<feature type="domain" description="DUF58" evidence="2">
    <location>
        <begin position="204"/>
        <end position="250"/>
    </location>
</feature>
<dbReference type="PATRIC" id="fig|1432052.4.peg.1859"/>
<dbReference type="InterPro" id="IPR002881">
    <property type="entry name" value="DUF58"/>
</dbReference>
<gene>
    <name evidence="3" type="ORF">BEI61_01665</name>
</gene>
<accession>A0A1E3AC76</accession>
<dbReference type="PANTHER" id="PTHR34351">
    <property type="entry name" value="SLR1927 PROTEIN-RELATED"/>
    <property type="match status" value="1"/>
</dbReference>
<comment type="caution">
    <text evidence="3">The sequence shown here is derived from an EMBL/GenBank/DDBJ whole genome shotgun (WGS) entry which is preliminary data.</text>
</comment>
<reference evidence="3 4" key="1">
    <citation type="submission" date="2016-07" db="EMBL/GenBank/DDBJ databases">
        <title>Characterization of isolates of Eisenbergiella tayi derived from blood cultures, using whole genome sequencing.</title>
        <authorList>
            <person name="Burdz T."/>
            <person name="Wiebe D."/>
            <person name="Huynh C."/>
            <person name="Bernard K."/>
        </authorList>
    </citation>
    <scope>NUCLEOTIDE SEQUENCE [LARGE SCALE GENOMIC DNA]</scope>
    <source>
        <strain evidence="3 4">NML 110608</strain>
    </source>
</reference>
<dbReference type="Pfam" id="PF01882">
    <property type="entry name" value="DUF58"/>
    <property type="match status" value="1"/>
</dbReference>
<dbReference type="RefSeq" id="WP_069151940.1">
    <property type="nucleotide sequence ID" value="NZ_DAWDRA010000505.1"/>
</dbReference>
<dbReference type="AlphaFoldDB" id="A0A1E3AC76"/>
<evidence type="ECO:0000259" key="2">
    <source>
        <dbReference type="Pfam" id="PF01882"/>
    </source>
</evidence>
<feature type="transmembrane region" description="Helical" evidence="1">
    <location>
        <begin position="18"/>
        <end position="35"/>
    </location>
</feature>
<protein>
    <recommendedName>
        <fullName evidence="2">DUF58 domain-containing protein</fullName>
    </recommendedName>
</protein>
<sequence length="384" mass="44291">MKRRKKKGKRLKNPWGKLIYLLFLIGSTILVSFRGGNISYLLFYFALLLPVLAFLYSLYVFNRFKIVQEVSRVVVKAQEVPYRLLLANEDILPFTHIRLHFFSDMVCMKPEDTGVISLLPHEEVRVDTKMYCKYRGTYPVGVKSVEITDFLGLFTIPYPMMSQIRLTARPRIIPMEQLKIVLQEQDPKTSLFPVSRLQDLPDYELRSYIPGDSMKYIHWKNSARAGELLVRKQMPEELFDTILIMDLAPADGAPVSKDTVDDQSSMEKRLQREDNIIETALSFVHDYYLKNIPIRILFMEDTLREILVDESTGFEPFYDKCSDLSFTSPYPLEKVWEVFLSSEDRPNAYILVTASVTDALARSVAEKQLAGNEVLLVNVGELSL</sequence>
<feature type="transmembrane region" description="Helical" evidence="1">
    <location>
        <begin position="41"/>
        <end position="61"/>
    </location>
</feature>